<name>A0ABP1ELB5_9FLAO</name>
<proteinExistence type="predicted"/>
<reference evidence="1 2" key="1">
    <citation type="submission" date="2024-05" db="EMBL/GenBank/DDBJ databases">
        <authorList>
            <person name="Duchaud E."/>
        </authorList>
    </citation>
    <scope>NUCLEOTIDE SEQUENCE [LARGE SCALE GENOMIC DNA]</scope>
    <source>
        <strain evidence="1">Ena-SAMPLE-TAB-13-05-2024-13:56:06:370-140302</strain>
    </source>
</reference>
<sequence>MIKNLLQLEGVSKLSKKSLSKIGGGYTCKIKTTMNDGSVNMTTMDFSFDPSGNANSVCVQSIMENASISRCQYDCNHDGFSPRFEAITSA</sequence>
<comment type="caution">
    <text evidence="1">The sequence shown here is derived from an EMBL/GenBank/DDBJ whole genome shotgun (WGS) entry which is preliminary data.</text>
</comment>
<protein>
    <submittedName>
        <fullName evidence="1">Uncharacterized protein</fullName>
    </submittedName>
</protein>
<organism evidence="1 2">
    <name type="scientific">Tenacibaculum platacis</name>
    <dbReference type="NCBI Taxonomy" id="3137852"/>
    <lineage>
        <taxon>Bacteria</taxon>
        <taxon>Pseudomonadati</taxon>
        <taxon>Bacteroidota</taxon>
        <taxon>Flavobacteriia</taxon>
        <taxon>Flavobacteriales</taxon>
        <taxon>Flavobacteriaceae</taxon>
        <taxon>Tenacibaculum</taxon>
    </lineage>
</organism>
<dbReference type="RefSeq" id="WP_348711779.1">
    <property type="nucleotide sequence ID" value="NZ_CAXIXY010000004.1"/>
</dbReference>
<keyword evidence="2" id="KW-1185">Reference proteome</keyword>
<dbReference type="Proteomes" id="UP001497416">
    <property type="component" value="Unassembled WGS sequence"/>
</dbReference>
<evidence type="ECO:0000313" key="2">
    <source>
        <dbReference type="Proteomes" id="UP001497416"/>
    </source>
</evidence>
<accession>A0ABP1ELB5</accession>
<dbReference type="EMBL" id="CAXIXY010000004">
    <property type="protein sequence ID" value="CAL2084562.1"/>
    <property type="molecule type" value="Genomic_DNA"/>
</dbReference>
<gene>
    <name evidence="1" type="ORF">T190607A01A_20325</name>
</gene>
<evidence type="ECO:0000313" key="1">
    <source>
        <dbReference type="EMBL" id="CAL2084562.1"/>
    </source>
</evidence>